<dbReference type="InterPro" id="IPR003607">
    <property type="entry name" value="HD/PDEase_dom"/>
</dbReference>
<dbReference type="InterPro" id="IPR006674">
    <property type="entry name" value="HD_domain"/>
</dbReference>
<dbReference type="PANTHER" id="PTHR43155:SF2">
    <property type="entry name" value="CYCLIC DI-GMP PHOSPHODIESTERASE PA4108"/>
    <property type="match status" value="1"/>
</dbReference>
<proteinExistence type="predicted"/>
<dbReference type="AlphaFoldDB" id="A0A7G1GBR8"/>
<dbReference type="Pfam" id="PF01966">
    <property type="entry name" value="HD"/>
    <property type="match status" value="1"/>
</dbReference>
<dbReference type="InParanoid" id="A0A7G1GBR8"/>
<feature type="domain" description="HD" evidence="1">
    <location>
        <begin position="30"/>
        <end position="135"/>
    </location>
</feature>
<evidence type="ECO:0000259" key="1">
    <source>
        <dbReference type="Pfam" id="PF01966"/>
    </source>
</evidence>
<accession>A0A7G1GBR8</accession>
<dbReference type="CDD" id="cd00077">
    <property type="entry name" value="HDc"/>
    <property type="match status" value="1"/>
</dbReference>
<evidence type="ECO:0000313" key="2">
    <source>
        <dbReference type="EMBL" id="BBE31922.1"/>
    </source>
</evidence>
<dbReference type="PANTHER" id="PTHR43155">
    <property type="entry name" value="CYCLIC DI-GMP PHOSPHODIESTERASE PA4108-RELATED"/>
    <property type="match status" value="1"/>
</dbReference>
<dbReference type="SUPFAM" id="SSF109604">
    <property type="entry name" value="HD-domain/PDEase-like"/>
    <property type="match status" value="1"/>
</dbReference>
<name>A0A7G1GBR8_9BACT</name>
<gene>
    <name evidence="2" type="ORF">OSSY52_20630</name>
</gene>
<protein>
    <recommendedName>
        <fullName evidence="1">HD domain-containing protein</fullName>
    </recommendedName>
</protein>
<sequence>MEYTISFNMNEFISSISECSEKTSPLLNGHMKRVSFLSYLIGKKLNMNKKGLKKLIISSLIHDIGIISNYDAKQIFNFIFEKNSKHVEIAYLLLKDINFFKEYSNIIRFHHENWNYGKNNYPYESMIISVADKFDLLFYESSKLNTNYEEFKNILETYTTFNE</sequence>
<dbReference type="EMBL" id="AP018712">
    <property type="protein sequence ID" value="BBE31922.1"/>
    <property type="molecule type" value="Genomic_DNA"/>
</dbReference>
<dbReference type="Gene3D" id="1.10.3210.10">
    <property type="entry name" value="Hypothetical protein af1432"/>
    <property type="match status" value="1"/>
</dbReference>
<reference evidence="2 3" key="1">
    <citation type="submission" date="2018-06" db="EMBL/GenBank/DDBJ databases">
        <title>Genome sequencing of Oceanotoga sp. sy52.</title>
        <authorList>
            <person name="Mori K."/>
        </authorList>
    </citation>
    <scope>NUCLEOTIDE SEQUENCE [LARGE SCALE GENOMIC DNA]</scope>
    <source>
        <strain evidence="3">sy52</strain>
    </source>
</reference>
<keyword evidence="3" id="KW-1185">Reference proteome</keyword>
<dbReference type="KEGG" id="ocy:OSSY52_20630"/>
<organism evidence="2 3">
    <name type="scientific">Tepiditoga spiralis</name>
    <dbReference type="NCBI Taxonomy" id="2108365"/>
    <lineage>
        <taxon>Bacteria</taxon>
        <taxon>Thermotogati</taxon>
        <taxon>Thermotogota</taxon>
        <taxon>Thermotogae</taxon>
        <taxon>Petrotogales</taxon>
        <taxon>Petrotogaceae</taxon>
        <taxon>Tepiditoga</taxon>
    </lineage>
</organism>
<evidence type="ECO:0000313" key="3">
    <source>
        <dbReference type="Proteomes" id="UP000516361"/>
    </source>
</evidence>
<dbReference type="RefSeq" id="WP_190614786.1">
    <property type="nucleotide sequence ID" value="NZ_AP018712.1"/>
</dbReference>
<dbReference type="Proteomes" id="UP000516361">
    <property type="component" value="Chromosome"/>
</dbReference>